<keyword evidence="2" id="KW-1185">Reference proteome</keyword>
<protein>
    <recommendedName>
        <fullName evidence="3">Isopropylmalate/homocitrate/citramalate synthase</fullName>
    </recommendedName>
</protein>
<evidence type="ECO:0008006" key="3">
    <source>
        <dbReference type="Google" id="ProtNLM"/>
    </source>
</evidence>
<name>A0ABY3PLQ5_9CYAN</name>
<dbReference type="EMBL" id="CP063845">
    <property type="protein sequence ID" value="UFP94555.1"/>
    <property type="molecule type" value="Genomic_DNA"/>
</dbReference>
<proteinExistence type="predicted"/>
<dbReference type="InterPro" id="IPR055643">
    <property type="entry name" value="DUF7219"/>
</dbReference>
<organism evidence="1 2">
    <name type="scientific">Gloeobacter morelensis MG652769</name>
    <dbReference type="NCBI Taxonomy" id="2781736"/>
    <lineage>
        <taxon>Bacteria</taxon>
        <taxon>Bacillati</taxon>
        <taxon>Cyanobacteriota</taxon>
        <taxon>Cyanophyceae</taxon>
        <taxon>Gloeobacterales</taxon>
        <taxon>Gloeobacteraceae</taxon>
        <taxon>Gloeobacter</taxon>
        <taxon>Gloeobacter morelensis</taxon>
    </lineage>
</organism>
<evidence type="ECO:0000313" key="2">
    <source>
        <dbReference type="Proteomes" id="UP001054846"/>
    </source>
</evidence>
<reference evidence="1 2" key="1">
    <citation type="journal article" date="2021" name="Genome Biol. Evol.">
        <title>Complete Genome Sequencing of a Novel Gloeobacter Species from a Waterfall Cave in Mexico.</title>
        <authorList>
            <person name="Saw J.H."/>
            <person name="Cardona T."/>
            <person name="Montejano G."/>
        </authorList>
    </citation>
    <scope>NUCLEOTIDE SEQUENCE [LARGE SCALE GENOMIC DNA]</scope>
    <source>
        <strain evidence="1">MG652769</strain>
    </source>
</reference>
<sequence>MPSKDEFLDPHASFRGEATLGNIIFNSNLQEFANRVSLICALETGGKISADEAYDEIRSLWKKLKSSKESLLDNPPLPSEE</sequence>
<evidence type="ECO:0000313" key="1">
    <source>
        <dbReference type="EMBL" id="UFP94555.1"/>
    </source>
</evidence>
<dbReference type="Pfam" id="PF23856">
    <property type="entry name" value="DUF7219"/>
    <property type="match status" value="1"/>
</dbReference>
<accession>A0ABY3PLQ5</accession>
<gene>
    <name evidence="1" type="ORF">ISF26_22925</name>
</gene>
<dbReference type="RefSeq" id="WP_011142518.1">
    <property type="nucleotide sequence ID" value="NZ_CP063845.1"/>
</dbReference>
<dbReference type="Proteomes" id="UP001054846">
    <property type="component" value="Chromosome"/>
</dbReference>